<gene>
    <name evidence="3" type="ORF">GCM10020260_03710</name>
</gene>
<dbReference type="RefSeq" id="WP_344717562.1">
    <property type="nucleotide sequence ID" value="NZ_BAAAYG010000002.1"/>
</dbReference>
<feature type="compositionally biased region" description="Basic and acidic residues" evidence="1">
    <location>
        <begin position="139"/>
        <end position="151"/>
    </location>
</feature>
<keyword evidence="4" id="KW-1185">Reference proteome</keyword>
<evidence type="ECO:0000313" key="3">
    <source>
        <dbReference type="EMBL" id="GAA3279989.1"/>
    </source>
</evidence>
<evidence type="ECO:0008006" key="5">
    <source>
        <dbReference type="Google" id="ProtNLM"/>
    </source>
</evidence>
<feature type="transmembrane region" description="Helical" evidence="2">
    <location>
        <begin position="85"/>
        <end position="109"/>
    </location>
</feature>
<feature type="transmembrane region" description="Helical" evidence="2">
    <location>
        <begin position="52"/>
        <end position="79"/>
    </location>
</feature>
<reference evidence="4" key="1">
    <citation type="journal article" date="2019" name="Int. J. Syst. Evol. Microbiol.">
        <title>The Global Catalogue of Microorganisms (GCM) 10K type strain sequencing project: providing services to taxonomists for standard genome sequencing and annotation.</title>
        <authorList>
            <consortium name="The Broad Institute Genomics Platform"/>
            <consortium name="The Broad Institute Genome Sequencing Center for Infectious Disease"/>
            <person name="Wu L."/>
            <person name="Ma J."/>
        </authorList>
    </citation>
    <scope>NUCLEOTIDE SEQUENCE [LARGE SCALE GENOMIC DNA]</scope>
    <source>
        <strain evidence="4">JCM 11483</strain>
    </source>
</reference>
<evidence type="ECO:0000313" key="4">
    <source>
        <dbReference type="Proteomes" id="UP001501736"/>
    </source>
</evidence>
<dbReference type="EMBL" id="BAAAYG010000002">
    <property type="protein sequence ID" value="GAA3279989.1"/>
    <property type="molecule type" value="Genomic_DNA"/>
</dbReference>
<name>A0ABP6R9A3_9MICC</name>
<sequence length="283" mass="30327">MSQHGAGHTRTAPRPTLLDLIKVVLRLGPKQINDEIQLAIGQLKTKGVTAGIAVGLMVAGLVFVTFLVVALIVAAVGAFALIFDVWAAALIVAGIFLLIALLFALVGYLRLKKALPLLPEDAIRGMRLDLGVAREGSEFDPKTLDREDAERRRRKEQAKKEAAERKKREAEQTGEGAPQKPPYRELLRRTSLRRDHLGSLQDQVRARLDKESLKAELRGAAGSARRRSSGGDGSGGGTDSPGSAESGERGGAADYVQARWKPLAVLGASTAAGAVFLRELTKK</sequence>
<keyword evidence="2" id="KW-0472">Membrane</keyword>
<protein>
    <recommendedName>
        <fullName evidence="5">Phage holin family protein</fullName>
    </recommendedName>
</protein>
<feature type="compositionally biased region" description="Gly residues" evidence="1">
    <location>
        <begin position="230"/>
        <end position="239"/>
    </location>
</feature>
<dbReference type="Proteomes" id="UP001501736">
    <property type="component" value="Unassembled WGS sequence"/>
</dbReference>
<dbReference type="Pfam" id="PF07332">
    <property type="entry name" value="Phage_holin_3_6"/>
    <property type="match status" value="1"/>
</dbReference>
<accession>A0ABP6R9A3</accession>
<feature type="region of interest" description="Disordered" evidence="1">
    <location>
        <begin position="216"/>
        <end position="252"/>
    </location>
</feature>
<feature type="region of interest" description="Disordered" evidence="1">
    <location>
        <begin position="139"/>
        <end position="186"/>
    </location>
</feature>
<keyword evidence="2" id="KW-1133">Transmembrane helix</keyword>
<keyword evidence="2" id="KW-0812">Transmembrane</keyword>
<feature type="compositionally biased region" description="Basic and acidic residues" evidence="1">
    <location>
        <begin position="158"/>
        <end position="171"/>
    </location>
</feature>
<comment type="caution">
    <text evidence="3">The sequence shown here is derived from an EMBL/GenBank/DDBJ whole genome shotgun (WGS) entry which is preliminary data.</text>
</comment>
<evidence type="ECO:0000256" key="1">
    <source>
        <dbReference type="SAM" id="MobiDB-lite"/>
    </source>
</evidence>
<proteinExistence type="predicted"/>
<dbReference type="InterPro" id="IPR009937">
    <property type="entry name" value="Phage_holin_3_6"/>
</dbReference>
<organism evidence="3 4">
    <name type="scientific">Nesterenkonia halobia</name>
    <dbReference type="NCBI Taxonomy" id="37922"/>
    <lineage>
        <taxon>Bacteria</taxon>
        <taxon>Bacillati</taxon>
        <taxon>Actinomycetota</taxon>
        <taxon>Actinomycetes</taxon>
        <taxon>Micrococcales</taxon>
        <taxon>Micrococcaceae</taxon>
        <taxon>Nesterenkonia</taxon>
    </lineage>
</organism>
<evidence type="ECO:0000256" key="2">
    <source>
        <dbReference type="SAM" id="Phobius"/>
    </source>
</evidence>